<keyword evidence="3" id="KW-1003">Cell membrane</keyword>
<name>A0ABV1KZU8_9BACL</name>
<evidence type="ECO:0000256" key="5">
    <source>
        <dbReference type="ARBA" id="ARBA00022989"/>
    </source>
</evidence>
<organism evidence="9 10">
    <name type="scientific">Cohnella silvisoli</name>
    <dbReference type="NCBI Taxonomy" id="2873699"/>
    <lineage>
        <taxon>Bacteria</taxon>
        <taxon>Bacillati</taxon>
        <taxon>Bacillota</taxon>
        <taxon>Bacilli</taxon>
        <taxon>Bacillales</taxon>
        <taxon>Paenibacillaceae</taxon>
        <taxon>Cohnella</taxon>
    </lineage>
</organism>
<dbReference type="PANTHER" id="PTHR43744:SF12">
    <property type="entry name" value="ABC TRANSPORTER PERMEASE PROTEIN MG189-RELATED"/>
    <property type="match status" value="1"/>
</dbReference>
<evidence type="ECO:0000259" key="8">
    <source>
        <dbReference type="PROSITE" id="PS50928"/>
    </source>
</evidence>
<dbReference type="InterPro" id="IPR035906">
    <property type="entry name" value="MetI-like_sf"/>
</dbReference>
<dbReference type="SUPFAM" id="SSF161098">
    <property type="entry name" value="MetI-like"/>
    <property type="match status" value="1"/>
</dbReference>
<keyword evidence="4 7" id="KW-0812">Transmembrane</keyword>
<evidence type="ECO:0000256" key="2">
    <source>
        <dbReference type="ARBA" id="ARBA00022448"/>
    </source>
</evidence>
<feature type="transmembrane region" description="Helical" evidence="7">
    <location>
        <begin position="111"/>
        <end position="133"/>
    </location>
</feature>
<proteinExistence type="inferred from homology"/>
<keyword evidence="6 7" id="KW-0472">Membrane</keyword>
<dbReference type="EMBL" id="JASKHM010000016">
    <property type="protein sequence ID" value="MEQ4485593.1"/>
    <property type="molecule type" value="Genomic_DNA"/>
</dbReference>
<sequence length="281" mass="31916">MSLSQPTRFFKAVAILVLLLWTAAVLYPLLWTLLSALKDNPQFLTNKPWSLPETPLHWNHFSYVWKTYHFGDYFLNSVYVTVISSVLAILLSATTAYVFARFEFKGSQAMYFVYISAMMIPLILGLVPLFFLLNDFHLINKLNGLVVVYTAWALPFGVFVLFGFFKTLPKELEEASYMDGAGFFRTFFQIMLPMARSGIVSIAIMNALSNWNEYIMGTIFINEPAKYTLPVGIAIMQAEMQYRTEWGPLFAGLLISMVPVILVYILFQRQIAEGITAGAVK</sequence>
<keyword evidence="10" id="KW-1185">Reference proteome</keyword>
<dbReference type="Proteomes" id="UP001493487">
    <property type="component" value="Unassembled WGS sequence"/>
</dbReference>
<feature type="domain" description="ABC transmembrane type-1" evidence="8">
    <location>
        <begin position="74"/>
        <end position="267"/>
    </location>
</feature>
<feature type="transmembrane region" description="Helical" evidence="7">
    <location>
        <begin position="145"/>
        <end position="165"/>
    </location>
</feature>
<keyword evidence="2 7" id="KW-0813">Transport</keyword>
<feature type="transmembrane region" description="Helical" evidence="7">
    <location>
        <begin position="78"/>
        <end position="99"/>
    </location>
</feature>
<dbReference type="PANTHER" id="PTHR43744">
    <property type="entry name" value="ABC TRANSPORTER PERMEASE PROTEIN MG189-RELATED-RELATED"/>
    <property type="match status" value="1"/>
</dbReference>
<evidence type="ECO:0000256" key="3">
    <source>
        <dbReference type="ARBA" id="ARBA00022475"/>
    </source>
</evidence>
<feature type="transmembrane region" description="Helical" evidence="7">
    <location>
        <begin position="246"/>
        <end position="267"/>
    </location>
</feature>
<evidence type="ECO:0000256" key="4">
    <source>
        <dbReference type="ARBA" id="ARBA00022692"/>
    </source>
</evidence>
<keyword evidence="5 7" id="KW-1133">Transmembrane helix</keyword>
<evidence type="ECO:0000256" key="6">
    <source>
        <dbReference type="ARBA" id="ARBA00023136"/>
    </source>
</evidence>
<protein>
    <submittedName>
        <fullName evidence="9">Carbohydrate ABC transporter permease</fullName>
    </submittedName>
</protein>
<comment type="caution">
    <text evidence="9">The sequence shown here is derived from an EMBL/GenBank/DDBJ whole genome shotgun (WGS) entry which is preliminary data.</text>
</comment>
<feature type="transmembrane region" description="Helical" evidence="7">
    <location>
        <begin position="186"/>
        <end position="208"/>
    </location>
</feature>
<dbReference type="RefSeq" id="WP_232188161.1">
    <property type="nucleotide sequence ID" value="NZ_JAIOAP010000015.1"/>
</dbReference>
<dbReference type="Pfam" id="PF00528">
    <property type="entry name" value="BPD_transp_1"/>
    <property type="match status" value="1"/>
</dbReference>
<evidence type="ECO:0000256" key="7">
    <source>
        <dbReference type="RuleBase" id="RU363032"/>
    </source>
</evidence>
<comment type="subcellular location">
    <subcellularLocation>
        <location evidence="1 7">Cell membrane</location>
        <topology evidence="1 7">Multi-pass membrane protein</topology>
    </subcellularLocation>
</comment>
<feature type="transmembrane region" description="Helical" evidence="7">
    <location>
        <begin position="12"/>
        <end position="34"/>
    </location>
</feature>
<dbReference type="CDD" id="cd06261">
    <property type="entry name" value="TM_PBP2"/>
    <property type="match status" value="1"/>
</dbReference>
<dbReference type="PROSITE" id="PS50928">
    <property type="entry name" value="ABC_TM1"/>
    <property type="match status" value="1"/>
</dbReference>
<reference evidence="9 10" key="1">
    <citation type="journal article" date="2023" name="Genome Announc.">
        <title>Pan-Genome Analyses of the Genus Cohnella and Proposal of the Novel Species Cohnella silvisoli sp. nov., Isolated from Forest Soil.</title>
        <authorList>
            <person name="Wang C."/>
            <person name="Mao L."/>
            <person name="Bao G."/>
            <person name="Zhu H."/>
        </authorList>
    </citation>
    <scope>NUCLEOTIDE SEQUENCE [LARGE SCALE GENOMIC DNA]</scope>
    <source>
        <strain evidence="9 10">NL03-T5-1</strain>
    </source>
</reference>
<evidence type="ECO:0000313" key="9">
    <source>
        <dbReference type="EMBL" id="MEQ4485593.1"/>
    </source>
</evidence>
<dbReference type="InterPro" id="IPR000515">
    <property type="entry name" value="MetI-like"/>
</dbReference>
<accession>A0ABV1KZU8</accession>
<dbReference type="Gene3D" id="1.10.3720.10">
    <property type="entry name" value="MetI-like"/>
    <property type="match status" value="1"/>
</dbReference>
<evidence type="ECO:0000256" key="1">
    <source>
        <dbReference type="ARBA" id="ARBA00004651"/>
    </source>
</evidence>
<evidence type="ECO:0000313" key="10">
    <source>
        <dbReference type="Proteomes" id="UP001493487"/>
    </source>
</evidence>
<gene>
    <name evidence="9" type="ORF">QJS35_24715</name>
</gene>
<comment type="similarity">
    <text evidence="7">Belongs to the binding-protein-dependent transport system permease family.</text>
</comment>